<protein>
    <submittedName>
        <fullName evidence="1">Uncharacterized protein</fullName>
    </submittedName>
</protein>
<sequence>MTWNIPTSDDDKAFAEQHIPKDSNTFVIAPAASKKSETGYQIDMQHLPIMRLVKASKSPFAAVQVTLIEN</sequence>
<evidence type="ECO:0000313" key="2">
    <source>
        <dbReference type="Proteomes" id="UP001528411"/>
    </source>
</evidence>
<proteinExistence type="predicted"/>
<organism evidence="1 2">
    <name type="scientific">Psychrosphaera algicola</name>
    <dbReference type="NCBI Taxonomy" id="3023714"/>
    <lineage>
        <taxon>Bacteria</taxon>
        <taxon>Pseudomonadati</taxon>
        <taxon>Pseudomonadota</taxon>
        <taxon>Gammaproteobacteria</taxon>
        <taxon>Alteromonadales</taxon>
        <taxon>Pseudoalteromonadaceae</taxon>
        <taxon>Psychrosphaera</taxon>
    </lineage>
</organism>
<dbReference type="EMBL" id="JAQOMS010000002">
    <property type="protein sequence ID" value="MDC2889865.1"/>
    <property type="molecule type" value="Genomic_DNA"/>
</dbReference>
<reference evidence="1 2" key="1">
    <citation type="submission" date="2023-01" db="EMBL/GenBank/DDBJ databases">
        <title>Psychrosphaera sp. nov., isolated from marine algae.</title>
        <authorList>
            <person name="Bayburt H."/>
            <person name="Choi B.J."/>
            <person name="Kim J.M."/>
            <person name="Choi D.G."/>
            <person name="Jeon C.O."/>
        </authorList>
    </citation>
    <scope>NUCLEOTIDE SEQUENCE [LARGE SCALE GENOMIC DNA]</scope>
    <source>
        <strain evidence="1 2">G1-22</strain>
    </source>
</reference>
<accession>A0ABT5FGH2</accession>
<comment type="caution">
    <text evidence="1">The sequence shown here is derived from an EMBL/GenBank/DDBJ whole genome shotgun (WGS) entry which is preliminary data.</text>
</comment>
<name>A0ABT5FGH2_9GAMM</name>
<gene>
    <name evidence="1" type="ORF">PN838_15200</name>
</gene>
<evidence type="ECO:0000313" key="1">
    <source>
        <dbReference type="EMBL" id="MDC2889865.1"/>
    </source>
</evidence>
<keyword evidence="2" id="KW-1185">Reference proteome</keyword>
<dbReference type="Proteomes" id="UP001528411">
    <property type="component" value="Unassembled WGS sequence"/>
</dbReference>